<feature type="compositionally biased region" description="Basic residues" evidence="1">
    <location>
        <begin position="149"/>
        <end position="182"/>
    </location>
</feature>
<dbReference type="Proteomes" id="UP000271889">
    <property type="component" value="Unassembled WGS sequence"/>
</dbReference>
<dbReference type="AlphaFoldDB" id="A0A3P7NBC1"/>
<feature type="compositionally biased region" description="Low complexity" evidence="1">
    <location>
        <begin position="132"/>
        <end position="143"/>
    </location>
</feature>
<sequence>MLPNLLLLVIAFHVEAIIKDKDCRDSNAYSPDIYANDRERGRIKLLLFNDVEPKKYVCRLETEAARIRNTLKGINYDKKVLQKYAEKALLIKPKTDLNVTVVTESKLQYLDSIASAAGCASGESKLEQPASTTRTTTTTTTPRPTQPRPKPKKKAKRKTKKKGRKQGKRKATQKKKQRKAKAPPKVVKIVESSTKPEKNEVQQSPKVTTMIKYYVCVYKSRGALEKKAQ</sequence>
<accession>A0A3P7NBC1</accession>
<keyword evidence="2" id="KW-0732">Signal</keyword>
<evidence type="ECO:0000256" key="1">
    <source>
        <dbReference type="SAM" id="MobiDB-lite"/>
    </source>
</evidence>
<feature type="chain" id="PRO_5018150958" evidence="2">
    <location>
        <begin position="17"/>
        <end position="229"/>
    </location>
</feature>
<dbReference type="EMBL" id="UYRV01113937">
    <property type="protein sequence ID" value="VDN28571.1"/>
    <property type="molecule type" value="Genomic_DNA"/>
</dbReference>
<proteinExistence type="predicted"/>
<protein>
    <submittedName>
        <fullName evidence="3">Uncharacterized protein</fullName>
    </submittedName>
</protein>
<feature type="region of interest" description="Disordered" evidence="1">
    <location>
        <begin position="121"/>
        <end position="206"/>
    </location>
</feature>
<evidence type="ECO:0000256" key="2">
    <source>
        <dbReference type="SAM" id="SignalP"/>
    </source>
</evidence>
<name>A0A3P7NBC1_CYLGO</name>
<reference evidence="3 4" key="1">
    <citation type="submission" date="2018-11" db="EMBL/GenBank/DDBJ databases">
        <authorList>
            <consortium name="Pathogen Informatics"/>
        </authorList>
    </citation>
    <scope>NUCLEOTIDE SEQUENCE [LARGE SCALE GENOMIC DNA]</scope>
</reference>
<organism evidence="3 4">
    <name type="scientific">Cylicostephanus goldi</name>
    <name type="common">Nematode worm</name>
    <dbReference type="NCBI Taxonomy" id="71465"/>
    <lineage>
        <taxon>Eukaryota</taxon>
        <taxon>Metazoa</taxon>
        <taxon>Ecdysozoa</taxon>
        <taxon>Nematoda</taxon>
        <taxon>Chromadorea</taxon>
        <taxon>Rhabditida</taxon>
        <taxon>Rhabditina</taxon>
        <taxon>Rhabditomorpha</taxon>
        <taxon>Strongyloidea</taxon>
        <taxon>Strongylidae</taxon>
        <taxon>Cylicostephanus</taxon>
    </lineage>
</organism>
<gene>
    <name evidence="3" type="ORF">CGOC_LOCUS10997</name>
</gene>
<evidence type="ECO:0000313" key="4">
    <source>
        <dbReference type="Proteomes" id="UP000271889"/>
    </source>
</evidence>
<keyword evidence="4" id="KW-1185">Reference proteome</keyword>
<evidence type="ECO:0000313" key="3">
    <source>
        <dbReference type="EMBL" id="VDN28571.1"/>
    </source>
</evidence>
<feature type="signal peptide" evidence="2">
    <location>
        <begin position="1"/>
        <end position="16"/>
    </location>
</feature>